<dbReference type="InterPro" id="IPR036397">
    <property type="entry name" value="RNaseH_sf"/>
</dbReference>
<name>A0AA40ZT29_9BACT</name>
<evidence type="ECO:0000256" key="11">
    <source>
        <dbReference type="ARBA" id="ARBA00023204"/>
    </source>
</evidence>
<dbReference type="HAMAP" id="MF_00034">
    <property type="entry name" value="RuvC"/>
    <property type="match status" value="1"/>
</dbReference>
<keyword evidence="11 13" id="KW-0234">DNA repair</keyword>
<evidence type="ECO:0000256" key="13">
    <source>
        <dbReference type="HAMAP-Rule" id="MF_00034"/>
    </source>
</evidence>
<dbReference type="RefSeq" id="WP_021848544.1">
    <property type="nucleotide sequence ID" value="NZ_JAAZTS010000009.1"/>
</dbReference>
<comment type="subunit">
    <text evidence="13">Homodimer which binds Holliday junction (HJ) DNA. The HJ becomes 2-fold symmetrical on binding to RuvC with unstacked arms; it has a different conformation from HJ DNA in complex with RuvA. In the full resolvosome a probable DNA-RuvA(4)-RuvB(12)-RuvC(2) complex forms which resolves the HJ.</text>
</comment>
<sequence>MIVPVKEKVILGIDPGTNIMGYGVLRVMGTKPEMVAMGVIDLRRVGDTYLKLKHIHQRVLGIIESYLPDELAIEAPFFGKNVQSMLKLGRAQGVAMAAALSRDIPITEYAPLKIKMAITGNGQASKEQVADMLQRMLRFDKSQMPAFMDATDAMAAAYCHYLQMGRPMVDKAYHGWKDFIAKNPDKVKGG</sequence>
<feature type="active site" evidence="13">
    <location>
        <position position="149"/>
    </location>
</feature>
<dbReference type="PANTHER" id="PTHR30194">
    <property type="entry name" value="CROSSOVER JUNCTION ENDODEOXYRIBONUCLEASE RUVC"/>
    <property type="match status" value="1"/>
</dbReference>
<dbReference type="GO" id="GO:0008821">
    <property type="term" value="F:crossover junction DNA endonuclease activity"/>
    <property type="evidence" value="ECO:0007669"/>
    <property type="project" value="UniProtKB-UniRule"/>
</dbReference>
<keyword evidence="6 13" id="KW-0227">DNA damage</keyword>
<dbReference type="GO" id="GO:0006281">
    <property type="term" value="P:DNA repair"/>
    <property type="evidence" value="ECO:0007669"/>
    <property type="project" value="UniProtKB-UniRule"/>
</dbReference>
<evidence type="ECO:0000256" key="12">
    <source>
        <dbReference type="ARBA" id="ARBA00029354"/>
    </source>
</evidence>
<dbReference type="GO" id="GO:0006310">
    <property type="term" value="P:DNA recombination"/>
    <property type="evidence" value="ECO:0007669"/>
    <property type="project" value="UniProtKB-UniRule"/>
</dbReference>
<evidence type="ECO:0000256" key="10">
    <source>
        <dbReference type="ARBA" id="ARBA00023172"/>
    </source>
</evidence>
<keyword evidence="4 13" id="KW-0479">Metal-binding</keyword>
<keyword evidence="8 13" id="KW-0460">Magnesium</keyword>
<feature type="binding site" evidence="13">
    <location>
        <position position="74"/>
    </location>
    <ligand>
        <name>Mg(2+)</name>
        <dbReference type="ChEBI" id="CHEBI:18420"/>
        <label>2</label>
    </ligand>
</feature>
<dbReference type="NCBIfam" id="TIGR00228">
    <property type="entry name" value="ruvC"/>
    <property type="match status" value="1"/>
</dbReference>
<dbReference type="Gene3D" id="3.30.420.10">
    <property type="entry name" value="Ribonuclease H-like superfamily/Ribonuclease H"/>
    <property type="match status" value="1"/>
</dbReference>
<protein>
    <recommendedName>
        <fullName evidence="13 14">Crossover junction endodeoxyribonuclease RuvC</fullName>
        <ecNumber evidence="13 14">3.1.21.10</ecNumber>
    </recommendedName>
    <alternativeName>
        <fullName evidence="13">Holliday junction nuclease RuvC</fullName>
    </alternativeName>
    <alternativeName>
        <fullName evidence="13">Holliday junction resolvase RuvC</fullName>
    </alternativeName>
</protein>
<evidence type="ECO:0000256" key="4">
    <source>
        <dbReference type="ARBA" id="ARBA00022723"/>
    </source>
</evidence>
<dbReference type="PROSITE" id="PS01321">
    <property type="entry name" value="RUVC"/>
    <property type="match status" value="1"/>
</dbReference>
<evidence type="ECO:0000256" key="14">
    <source>
        <dbReference type="NCBIfam" id="TIGR00228"/>
    </source>
</evidence>
<evidence type="ECO:0000313" key="16">
    <source>
        <dbReference type="Proteomes" id="UP000698924"/>
    </source>
</evidence>
<feature type="binding site" evidence="13">
    <location>
        <position position="149"/>
    </location>
    <ligand>
        <name>Mg(2+)</name>
        <dbReference type="ChEBI" id="CHEBI:18420"/>
        <label>1</label>
    </ligand>
</feature>
<evidence type="ECO:0000256" key="1">
    <source>
        <dbReference type="ARBA" id="ARBA00009518"/>
    </source>
</evidence>
<dbReference type="GO" id="GO:0003677">
    <property type="term" value="F:DNA binding"/>
    <property type="evidence" value="ECO:0007669"/>
    <property type="project" value="UniProtKB-KW"/>
</dbReference>
<keyword evidence="10 13" id="KW-0233">DNA recombination</keyword>
<keyword evidence="3 13" id="KW-0540">Nuclease</keyword>
<evidence type="ECO:0000256" key="3">
    <source>
        <dbReference type="ARBA" id="ARBA00022722"/>
    </source>
</evidence>
<feature type="active site" evidence="13">
    <location>
        <position position="74"/>
    </location>
</feature>
<dbReference type="AlphaFoldDB" id="A0AA40ZT29"/>
<evidence type="ECO:0000256" key="6">
    <source>
        <dbReference type="ARBA" id="ARBA00022763"/>
    </source>
</evidence>
<dbReference type="EC" id="3.1.21.10" evidence="13 14"/>
<feature type="active site" evidence="13">
    <location>
        <position position="14"/>
    </location>
</feature>
<dbReference type="Proteomes" id="UP000698924">
    <property type="component" value="Unassembled WGS sequence"/>
</dbReference>
<dbReference type="CDD" id="cd16962">
    <property type="entry name" value="RuvC"/>
    <property type="match status" value="1"/>
</dbReference>
<dbReference type="PANTHER" id="PTHR30194:SF3">
    <property type="entry name" value="CROSSOVER JUNCTION ENDODEOXYRIBONUCLEASE RUVC"/>
    <property type="match status" value="1"/>
</dbReference>
<dbReference type="InterPro" id="IPR020563">
    <property type="entry name" value="X-over_junc_endoDNase_Mg_BS"/>
</dbReference>
<dbReference type="GO" id="GO:0005737">
    <property type="term" value="C:cytoplasm"/>
    <property type="evidence" value="ECO:0007669"/>
    <property type="project" value="UniProtKB-SubCell"/>
</dbReference>
<organism evidence="15 16">
    <name type="scientific">Caecibacteroides pullorum</name>
    <dbReference type="NCBI Taxonomy" id="2725562"/>
    <lineage>
        <taxon>Bacteria</taxon>
        <taxon>Pseudomonadati</taxon>
        <taxon>Bacteroidota</taxon>
        <taxon>Bacteroidia</taxon>
        <taxon>Bacteroidales</taxon>
        <taxon>Bacteroidaceae</taxon>
        <taxon>Caecibacteroides</taxon>
    </lineage>
</organism>
<evidence type="ECO:0000256" key="2">
    <source>
        <dbReference type="ARBA" id="ARBA00022490"/>
    </source>
</evidence>
<evidence type="ECO:0000256" key="8">
    <source>
        <dbReference type="ARBA" id="ARBA00022842"/>
    </source>
</evidence>
<comment type="cofactor">
    <cofactor evidence="13">
        <name>Mg(2+)</name>
        <dbReference type="ChEBI" id="CHEBI:18420"/>
    </cofactor>
    <text evidence="13">Binds 2 Mg(2+) ion per subunit.</text>
</comment>
<proteinExistence type="inferred from homology"/>
<keyword evidence="7 13" id="KW-0378">Hydrolase</keyword>
<evidence type="ECO:0000256" key="7">
    <source>
        <dbReference type="ARBA" id="ARBA00022801"/>
    </source>
</evidence>
<dbReference type="InterPro" id="IPR012337">
    <property type="entry name" value="RNaseH-like_sf"/>
</dbReference>
<comment type="function">
    <text evidence="13">The RuvA-RuvB-RuvC complex processes Holliday junction (HJ) DNA during genetic recombination and DNA repair. Endonuclease that resolves HJ intermediates. Cleaves cruciform DNA by making single-stranded nicks across the HJ at symmetrical positions within the homologous arms, yielding a 5'-phosphate and a 3'-hydroxyl group; requires a central core of homology in the junction. The consensus cleavage sequence is 5'-(A/T)TT(C/G)-3'. Cleavage occurs on the 3'-side of the TT dinucleotide at the point of strand exchange. HJ branch migration catalyzed by RuvA-RuvB allows RuvC to scan DNA until it finds its consensus sequence, where it cleaves and resolves the cruciform DNA.</text>
</comment>
<dbReference type="FunFam" id="3.30.420.10:FF:000002">
    <property type="entry name" value="Crossover junction endodeoxyribonuclease RuvC"/>
    <property type="match status" value="1"/>
</dbReference>
<dbReference type="InterPro" id="IPR002176">
    <property type="entry name" value="X-over_junc_endoDNase_RuvC"/>
</dbReference>
<evidence type="ECO:0000313" key="15">
    <source>
        <dbReference type="EMBL" id="MBM6857443.1"/>
    </source>
</evidence>
<comment type="catalytic activity">
    <reaction evidence="12 13">
        <text>Endonucleolytic cleavage at a junction such as a reciprocal single-stranded crossover between two homologous DNA duplexes (Holliday junction).</text>
        <dbReference type="EC" id="3.1.21.10"/>
    </reaction>
</comment>
<dbReference type="Pfam" id="PF02075">
    <property type="entry name" value="RuvC"/>
    <property type="match status" value="1"/>
</dbReference>
<dbReference type="SUPFAM" id="SSF53098">
    <property type="entry name" value="Ribonuclease H-like"/>
    <property type="match status" value="1"/>
</dbReference>
<keyword evidence="9 13" id="KW-0238">DNA-binding</keyword>
<reference evidence="15 16" key="1">
    <citation type="journal article" date="2021" name="Sci. Rep.">
        <title>The distribution of antibiotic resistance genes in chicken gut microbiota commensals.</title>
        <authorList>
            <person name="Juricova H."/>
            <person name="Matiasovicova J."/>
            <person name="Kubasova T."/>
            <person name="Cejkova D."/>
            <person name="Rychlik I."/>
        </authorList>
    </citation>
    <scope>NUCLEOTIDE SEQUENCE [LARGE SCALE GENOMIC DNA]</scope>
    <source>
        <strain evidence="15 16">An421</strain>
    </source>
</reference>
<keyword evidence="5 13" id="KW-0255">Endonuclease</keyword>
<dbReference type="GO" id="GO:0000287">
    <property type="term" value="F:magnesium ion binding"/>
    <property type="evidence" value="ECO:0007669"/>
    <property type="project" value="UniProtKB-UniRule"/>
</dbReference>
<evidence type="ECO:0000256" key="5">
    <source>
        <dbReference type="ARBA" id="ARBA00022759"/>
    </source>
</evidence>
<accession>A0AA40ZT29</accession>
<comment type="subcellular location">
    <subcellularLocation>
        <location evidence="13">Cytoplasm</location>
    </subcellularLocation>
</comment>
<dbReference type="GO" id="GO:0048476">
    <property type="term" value="C:Holliday junction resolvase complex"/>
    <property type="evidence" value="ECO:0007669"/>
    <property type="project" value="UniProtKB-UniRule"/>
</dbReference>
<keyword evidence="16" id="KW-1185">Reference proteome</keyword>
<comment type="similarity">
    <text evidence="1 13">Belongs to the RuvC family.</text>
</comment>
<gene>
    <name evidence="13 15" type="primary">ruvC</name>
    <name evidence="15" type="ORF">H6D15_07515</name>
</gene>
<dbReference type="EMBL" id="JACJMO010000008">
    <property type="protein sequence ID" value="MBM6857443.1"/>
    <property type="molecule type" value="Genomic_DNA"/>
</dbReference>
<evidence type="ECO:0000256" key="9">
    <source>
        <dbReference type="ARBA" id="ARBA00023125"/>
    </source>
</evidence>
<feature type="binding site" evidence="13">
    <location>
        <position position="14"/>
    </location>
    <ligand>
        <name>Mg(2+)</name>
        <dbReference type="ChEBI" id="CHEBI:18420"/>
        <label>1</label>
    </ligand>
</feature>
<keyword evidence="2 13" id="KW-0963">Cytoplasm</keyword>
<dbReference type="PRINTS" id="PR00696">
    <property type="entry name" value="RSOLVASERUVC"/>
</dbReference>
<comment type="caution">
    <text evidence="15">The sequence shown here is derived from an EMBL/GenBank/DDBJ whole genome shotgun (WGS) entry which is preliminary data.</text>
</comment>